<dbReference type="Proteomes" id="UP001279734">
    <property type="component" value="Unassembled WGS sequence"/>
</dbReference>
<proteinExistence type="predicted"/>
<reference evidence="1" key="1">
    <citation type="submission" date="2023-05" db="EMBL/GenBank/DDBJ databases">
        <title>Nepenthes gracilis genome sequencing.</title>
        <authorList>
            <person name="Fukushima K."/>
        </authorList>
    </citation>
    <scope>NUCLEOTIDE SEQUENCE</scope>
    <source>
        <strain evidence="1">SING2019-196</strain>
    </source>
</reference>
<protein>
    <submittedName>
        <fullName evidence="1">Uncharacterized protein</fullName>
    </submittedName>
</protein>
<evidence type="ECO:0000313" key="1">
    <source>
        <dbReference type="EMBL" id="GMG99232.1"/>
    </source>
</evidence>
<dbReference type="AlphaFoldDB" id="A0AAD3P4J3"/>
<organism evidence="1 2">
    <name type="scientific">Nepenthes gracilis</name>
    <name type="common">Slender pitcher plant</name>
    <dbReference type="NCBI Taxonomy" id="150966"/>
    <lineage>
        <taxon>Eukaryota</taxon>
        <taxon>Viridiplantae</taxon>
        <taxon>Streptophyta</taxon>
        <taxon>Embryophyta</taxon>
        <taxon>Tracheophyta</taxon>
        <taxon>Spermatophyta</taxon>
        <taxon>Magnoliopsida</taxon>
        <taxon>eudicotyledons</taxon>
        <taxon>Gunneridae</taxon>
        <taxon>Pentapetalae</taxon>
        <taxon>Caryophyllales</taxon>
        <taxon>Nepenthaceae</taxon>
        <taxon>Nepenthes</taxon>
    </lineage>
</organism>
<keyword evidence="2" id="KW-1185">Reference proteome</keyword>
<comment type="caution">
    <text evidence="1">The sequence shown here is derived from an EMBL/GenBank/DDBJ whole genome shotgun (WGS) entry which is preliminary data.</text>
</comment>
<dbReference type="EMBL" id="BSYO01000001">
    <property type="protein sequence ID" value="GMG99232.1"/>
    <property type="molecule type" value="Genomic_DNA"/>
</dbReference>
<sequence length="297" mass="32512">MAECSDSGWVFGAPGFSILKPAASRRRLPCSSASPVMAGLLRAPPVPPQVAASPVLPDRSRSRASLSSMGNVLIRPHPGSTAASSLISGVLPAVTPSSRFDIVQIRACWCYRSGIWPVPGYYNLPVSVCGHVEGELSISLLPLIKSSPAGWLPVHSRPECKLAEMLLQLPNERATVPSALHERDQNSKNNWARFAPESPEFFKFDETKSNLIIQQNWLILKPSTEAPKSITTLKNTRPEACRVTGCRNIGMKTGEKTTDFRRAASQLTSSRLQGPIGISQTSIARHFHRSRRRNKQQ</sequence>
<accession>A0AAD3P4J3</accession>
<evidence type="ECO:0000313" key="2">
    <source>
        <dbReference type="Proteomes" id="UP001279734"/>
    </source>
</evidence>
<name>A0AAD3P4J3_NEPGR</name>
<gene>
    <name evidence="1" type="ORF">Nepgr_001072</name>
</gene>